<evidence type="ECO:0000256" key="5">
    <source>
        <dbReference type="ARBA" id="ARBA00024045"/>
    </source>
</evidence>
<dbReference type="PANTHER" id="PTHR45811">
    <property type="entry name" value="COPPER TRANSPORT PROTEIN FAMILY-RELATED"/>
    <property type="match status" value="1"/>
</dbReference>
<dbReference type="InterPro" id="IPR036163">
    <property type="entry name" value="HMA_dom_sf"/>
</dbReference>
<evidence type="ECO:0000256" key="1">
    <source>
        <dbReference type="ARBA" id="ARBA00022481"/>
    </source>
</evidence>
<dbReference type="AlphaFoldDB" id="A0A9Q0QTJ2"/>
<keyword evidence="9" id="KW-1185">Reference proteome</keyword>
<dbReference type="PANTHER" id="PTHR45811:SF49">
    <property type="entry name" value="OS04G0667600 PROTEIN"/>
    <property type="match status" value="1"/>
</dbReference>
<protein>
    <recommendedName>
        <fullName evidence="7">HMA domain-containing protein</fullName>
    </recommendedName>
</protein>
<sequence>MKKLMVFKVEIHDEKGEKKVMRAASSVSGVVSVAVNTKERKLTAIGNVDPAEVLKKLRKDCCANIDTVIPLEKQNAIHQISPKEQLWIRVELLQPLRMLPMLEAPLRVEPPRRLRIEEIPAEHRRNREVKPKEQLKLKGAKVESPRKRRE</sequence>
<dbReference type="InterPro" id="IPR051863">
    <property type="entry name" value="HIPP"/>
</dbReference>
<dbReference type="GO" id="GO:0046872">
    <property type="term" value="F:metal ion binding"/>
    <property type="evidence" value="ECO:0007669"/>
    <property type="project" value="UniProtKB-KW"/>
</dbReference>
<dbReference type="InterPro" id="IPR006121">
    <property type="entry name" value="HMA_dom"/>
</dbReference>
<gene>
    <name evidence="8" type="ORF">NE237_004452</name>
</gene>
<evidence type="ECO:0000313" key="8">
    <source>
        <dbReference type="EMBL" id="KAJ4971353.1"/>
    </source>
</evidence>
<keyword evidence="2" id="KW-0479">Metal-binding</keyword>
<dbReference type="Gene3D" id="3.30.70.100">
    <property type="match status" value="1"/>
</dbReference>
<evidence type="ECO:0000313" key="9">
    <source>
        <dbReference type="Proteomes" id="UP001141806"/>
    </source>
</evidence>
<comment type="similarity">
    <text evidence="5">Belongs to the HIPP family.</text>
</comment>
<reference evidence="8" key="1">
    <citation type="journal article" date="2023" name="Plant J.">
        <title>The genome of the king protea, Protea cynaroides.</title>
        <authorList>
            <person name="Chang J."/>
            <person name="Duong T.A."/>
            <person name="Schoeman C."/>
            <person name="Ma X."/>
            <person name="Roodt D."/>
            <person name="Barker N."/>
            <person name="Li Z."/>
            <person name="Van de Peer Y."/>
            <person name="Mizrachi E."/>
        </authorList>
    </citation>
    <scope>NUCLEOTIDE SEQUENCE</scope>
    <source>
        <tissue evidence="8">Young leaves</tissue>
    </source>
</reference>
<proteinExistence type="inferred from homology"/>
<dbReference type="Proteomes" id="UP001141806">
    <property type="component" value="Unassembled WGS sequence"/>
</dbReference>
<dbReference type="Pfam" id="PF00403">
    <property type="entry name" value="HMA"/>
    <property type="match status" value="1"/>
</dbReference>
<evidence type="ECO:0000256" key="2">
    <source>
        <dbReference type="ARBA" id="ARBA00022723"/>
    </source>
</evidence>
<keyword evidence="3" id="KW-0449">Lipoprotein</keyword>
<dbReference type="EMBL" id="JAMYWD010000005">
    <property type="protein sequence ID" value="KAJ4971353.1"/>
    <property type="molecule type" value="Genomic_DNA"/>
</dbReference>
<accession>A0A9Q0QTJ2</accession>
<evidence type="ECO:0000256" key="4">
    <source>
        <dbReference type="ARBA" id="ARBA00023289"/>
    </source>
</evidence>
<evidence type="ECO:0000256" key="6">
    <source>
        <dbReference type="SAM" id="MobiDB-lite"/>
    </source>
</evidence>
<evidence type="ECO:0000259" key="7">
    <source>
        <dbReference type="PROSITE" id="PS50846"/>
    </source>
</evidence>
<comment type="caution">
    <text evidence="8">The sequence shown here is derived from an EMBL/GenBank/DDBJ whole genome shotgun (WGS) entry which is preliminary data.</text>
</comment>
<feature type="region of interest" description="Disordered" evidence="6">
    <location>
        <begin position="123"/>
        <end position="150"/>
    </location>
</feature>
<keyword evidence="4" id="KW-0636">Prenylation</keyword>
<keyword evidence="1" id="KW-0488">Methylation</keyword>
<name>A0A9Q0QTJ2_9MAGN</name>
<dbReference type="SUPFAM" id="SSF55008">
    <property type="entry name" value="HMA, heavy metal-associated domain"/>
    <property type="match status" value="1"/>
</dbReference>
<feature type="domain" description="HMA" evidence="7">
    <location>
        <begin position="2"/>
        <end position="69"/>
    </location>
</feature>
<dbReference type="PROSITE" id="PS50846">
    <property type="entry name" value="HMA_2"/>
    <property type="match status" value="1"/>
</dbReference>
<evidence type="ECO:0000256" key="3">
    <source>
        <dbReference type="ARBA" id="ARBA00023288"/>
    </source>
</evidence>
<organism evidence="8 9">
    <name type="scientific">Protea cynaroides</name>
    <dbReference type="NCBI Taxonomy" id="273540"/>
    <lineage>
        <taxon>Eukaryota</taxon>
        <taxon>Viridiplantae</taxon>
        <taxon>Streptophyta</taxon>
        <taxon>Embryophyta</taxon>
        <taxon>Tracheophyta</taxon>
        <taxon>Spermatophyta</taxon>
        <taxon>Magnoliopsida</taxon>
        <taxon>Proteales</taxon>
        <taxon>Proteaceae</taxon>
        <taxon>Protea</taxon>
    </lineage>
</organism>